<protein>
    <submittedName>
        <fullName evidence="1">Putative retrotransposon protein</fullName>
    </submittedName>
</protein>
<sequence length="53" mass="5413">MTGGTHPSARAAGGPAFVLGRDIRGADFIRAVEGACGVVLPLLSKLRLSSSYL</sequence>
<name>C5NNR4_ORYSI</name>
<organism evidence="1">
    <name type="scientific">Oryza sativa subsp. indica</name>
    <name type="common">Rice</name>
    <dbReference type="NCBI Taxonomy" id="39946"/>
    <lineage>
        <taxon>Eukaryota</taxon>
        <taxon>Viridiplantae</taxon>
        <taxon>Streptophyta</taxon>
        <taxon>Embryophyta</taxon>
        <taxon>Tracheophyta</taxon>
        <taxon>Spermatophyta</taxon>
        <taxon>Magnoliopsida</taxon>
        <taxon>Liliopsida</taxon>
        <taxon>Poales</taxon>
        <taxon>Poaceae</taxon>
        <taxon>BOP clade</taxon>
        <taxon>Oryzoideae</taxon>
        <taxon>Oryzeae</taxon>
        <taxon>Oryzinae</taxon>
        <taxon>Oryza</taxon>
        <taxon>Oryza sativa</taxon>
    </lineage>
</organism>
<proteinExistence type="predicted"/>
<reference evidence="1" key="1">
    <citation type="journal article" date="2009" name="Plant Biotechnol. J.">
        <title>Comparative sequence analyses of the major quantitative trait locus phosphorus uptake 1 (Pup1) reveal a complex genetic structure.</title>
        <authorList>
            <person name="Heuer S."/>
            <person name="Lu X."/>
            <person name="Chin J.H."/>
            <person name="Pariasca-Tanaka J."/>
            <person name="Kanamori H."/>
            <person name="Matsumoto T."/>
            <person name="De Leon T."/>
            <person name="Ulat V.J."/>
            <person name="Ismail A.M."/>
            <person name="Yano M."/>
            <person name="Wissuwa M."/>
        </authorList>
    </citation>
    <scope>NUCLEOTIDE SEQUENCE</scope>
</reference>
<evidence type="ECO:0000313" key="1">
    <source>
        <dbReference type="EMBL" id="BAH80003.1"/>
    </source>
</evidence>
<gene>
    <name evidence="1" type="primary">OsPupK14-1</name>
</gene>
<reference evidence="1" key="2">
    <citation type="journal article" date="2011" name="Plant Physiol.">
        <title>Developing rice with high yield under phosphorus deficiency: Pup1 sequence to application.</title>
        <authorList>
            <person name="Chin J.H."/>
            <person name="Gamuyao R."/>
            <person name="Dalid C."/>
            <person name="Bustamam M."/>
            <person name="Prasetiyono J."/>
            <person name="Moeljopawiro S."/>
            <person name="Wissuwa M."/>
            <person name="Heuer S."/>
        </authorList>
    </citation>
    <scope>NUCLEOTIDE SEQUENCE</scope>
</reference>
<dbReference type="EMBL" id="AB458444">
    <property type="protein sequence ID" value="BAH80003.1"/>
    <property type="molecule type" value="Genomic_DNA"/>
</dbReference>
<accession>C5NNR4</accession>
<reference evidence="1" key="3">
    <citation type="journal article" date="2012" name="Nature">
        <title>The protein kinase Pstol1 from traditional rice confers tolerance of phosphorus deficiency.</title>
        <authorList>
            <person name="Gamuyao R."/>
            <person name="Chin J.H."/>
            <person name="Pariasca-Tanaka J."/>
            <person name="Pesaresi P."/>
            <person name="Catausan S."/>
            <person name="Dalid C."/>
            <person name="Slamet-Loedin I."/>
            <person name="Tecson-Mendoza E.M."/>
            <person name="Wissuwa M."/>
            <person name="Heuer S."/>
        </authorList>
    </citation>
    <scope>NUCLEOTIDE SEQUENCE</scope>
</reference>
<dbReference type="AlphaFoldDB" id="C5NNR4"/>